<evidence type="ECO:0008006" key="4">
    <source>
        <dbReference type="Google" id="ProtNLM"/>
    </source>
</evidence>
<evidence type="ECO:0000256" key="1">
    <source>
        <dbReference type="SAM" id="MobiDB-lite"/>
    </source>
</evidence>
<sequence>MSSFTTNSASITLYQLVAYLTRPLIELYPSQTMLQLQFFLHANLVSQFVASETSTLSPFTLFLTPVSLPPTPVYTACLQAGVAWPQWIRALGGNALYVCVMENSLKVRIGDTGDVVTVWSTEPRDAPATSTKIQTSTECESPMALKLRAMLDSVRTRSTSADTPRKSIALPTSCLSHTDVDANDSDSESDTESTTSSSLFSETSSTDSMSSISSAASSPLSKTSNLPVAKAPVYVPRHRRNIATAPPAPAQVDSSLPQRLSRSQRRLARATVDKAKVDVCRYTYQGGQTLVMTGGVMLGGVKPPAVIPTATKATKSHSNTTLLAPTVLTTATRLSATKKSSAMLGSDSSRNWRARV</sequence>
<dbReference type="EMBL" id="JANVFT010000020">
    <property type="protein sequence ID" value="KAJ4497601.1"/>
    <property type="molecule type" value="Genomic_DNA"/>
</dbReference>
<protein>
    <recommendedName>
        <fullName evidence="4">Anti-proliferative protein domain-containing protein</fullName>
    </recommendedName>
</protein>
<accession>A0ABQ8VMI0</accession>
<name>A0ABQ8VMI0_9AGAR</name>
<organism evidence="2 3">
    <name type="scientific">Lentinula lateritia</name>
    <dbReference type="NCBI Taxonomy" id="40482"/>
    <lineage>
        <taxon>Eukaryota</taxon>
        <taxon>Fungi</taxon>
        <taxon>Dikarya</taxon>
        <taxon>Basidiomycota</taxon>
        <taxon>Agaricomycotina</taxon>
        <taxon>Agaricomycetes</taxon>
        <taxon>Agaricomycetidae</taxon>
        <taxon>Agaricales</taxon>
        <taxon>Marasmiineae</taxon>
        <taxon>Omphalotaceae</taxon>
        <taxon>Lentinula</taxon>
    </lineage>
</organism>
<reference evidence="2" key="1">
    <citation type="submission" date="2022-08" db="EMBL/GenBank/DDBJ databases">
        <title>A Global Phylogenomic Analysis of the Shiitake Genus Lentinula.</title>
        <authorList>
            <consortium name="DOE Joint Genome Institute"/>
            <person name="Sierra-Patev S."/>
            <person name="Min B."/>
            <person name="Naranjo-Ortiz M."/>
            <person name="Looney B."/>
            <person name="Konkel Z."/>
            <person name="Slot J.C."/>
            <person name="Sakamoto Y."/>
            <person name="Steenwyk J.L."/>
            <person name="Rokas A."/>
            <person name="Carro J."/>
            <person name="Camarero S."/>
            <person name="Ferreira P."/>
            <person name="Molpeceres G."/>
            <person name="Ruiz-Duenas F.J."/>
            <person name="Serrano A."/>
            <person name="Henrissat B."/>
            <person name="Drula E."/>
            <person name="Hughes K.W."/>
            <person name="Mata J.L."/>
            <person name="Ishikawa N.K."/>
            <person name="Vargas-Isla R."/>
            <person name="Ushijima S."/>
            <person name="Smith C.A."/>
            <person name="Ahrendt S."/>
            <person name="Andreopoulos W."/>
            <person name="He G."/>
            <person name="Labutti K."/>
            <person name="Lipzen A."/>
            <person name="Ng V."/>
            <person name="Riley R."/>
            <person name="Sandor L."/>
            <person name="Barry K."/>
            <person name="Martinez A.T."/>
            <person name="Xiao Y."/>
            <person name="Gibbons J.G."/>
            <person name="Terashima K."/>
            <person name="Grigoriev I.V."/>
            <person name="Hibbett D.S."/>
        </authorList>
    </citation>
    <scope>NUCLEOTIDE SEQUENCE</scope>
    <source>
        <strain evidence="2">RHP3577 ss4</strain>
    </source>
</reference>
<comment type="caution">
    <text evidence="2">The sequence shown here is derived from an EMBL/GenBank/DDBJ whole genome shotgun (WGS) entry which is preliminary data.</text>
</comment>
<feature type="region of interest" description="Disordered" evidence="1">
    <location>
        <begin position="243"/>
        <end position="262"/>
    </location>
</feature>
<proteinExistence type="predicted"/>
<evidence type="ECO:0000313" key="2">
    <source>
        <dbReference type="EMBL" id="KAJ4497601.1"/>
    </source>
</evidence>
<gene>
    <name evidence="2" type="ORF">C8R41DRAFT_211999</name>
</gene>
<feature type="compositionally biased region" description="Acidic residues" evidence="1">
    <location>
        <begin position="181"/>
        <end position="191"/>
    </location>
</feature>
<dbReference type="Proteomes" id="UP001150217">
    <property type="component" value="Unassembled WGS sequence"/>
</dbReference>
<keyword evidence="3" id="KW-1185">Reference proteome</keyword>
<feature type="compositionally biased region" description="Low complexity" evidence="1">
    <location>
        <begin position="192"/>
        <end position="224"/>
    </location>
</feature>
<evidence type="ECO:0000313" key="3">
    <source>
        <dbReference type="Proteomes" id="UP001150217"/>
    </source>
</evidence>
<feature type="region of interest" description="Disordered" evidence="1">
    <location>
        <begin position="155"/>
        <end position="224"/>
    </location>
</feature>